<dbReference type="SUPFAM" id="SSF48371">
    <property type="entry name" value="ARM repeat"/>
    <property type="match status" value="1"/>
</dbReference>
<dbReference type="InterPro" id="IPR034085">
    <property type="entry name" value="TOG"/>
</dbReference>
<sequence>MNFGPEGGAPEEPDYSKIPVMERITHKVWKARQNGYQELAKQFENSPSEDAECFRGFLHNPQLLKKIATDSNASAQDAGMVAICRFIEFGGPNAATKTREAVVPAISEKGVNASRPGTKQKAVDALLWYVEMDTPGPVLEFMIPQFSARQPKLVAANVKAMNDIYIAFGCSVCPPKIAIDVLPKLFGHADRNVRSEAIKLSVTIRSYIGKTFDTLIMEKLKPAQQKELNKAFELIQGVPKPPRLLKSQQIREAAAAENGDVDMTDADADDGSSEMNEEDAALAAYNLVDPVDVLSKLPHNFDTQINSVKWKERVEVLEAALAEFKVVKMQPADYSDFIRVMVKCLKDANIYVVTLACNLICAMGDGLRGDFHKYINVLVRPLLERTKEKKPSVVEALGNALDICFKYSSLDEILEPTLEHMKHKTPQIRIESLKYLVRCLRATKVIPGKDDVNSIVQVSIKSLSDPQAPVRTGASEVLGTLMKIIGERPFKPFLEKVDNRHVKKIEEFYGKAEISAKPKAAVPPKNSKASAQRKVPLRLARPDGPKPPSPQFRRGTPPVRAVSANTTPSLPRPDAQSPTSLNSPRSPLPKHPPVGKRATGITGRSSQTPTSVKRPSDTGVSKYAPPSALSSIPSKRGPSSPLKGSANNTKMNLTSKPLKPVSPPPFSEPQMTSAEKQELEALRAEKASWLIEKETLQTNLKSQTEISEKYLSDLAAAQVQREEYLTRFTNLNLTVKSKETQLYRLQGDLENAKSKILNLEQRLHQTQQLNQSMINSGGMSSPSRNNFGNGASLGDNNHELSRRISDLSIHSNSEKENVLDTSASKFTPDIYDLNNTDDSWKKAAEVTNQLKARIEEMKARTRTLNPL</sequence>
<feature type="region of interest" description="Disordered" evidence="8">
    <location>
        <begin position="517"/>
        <end position="673"/>
    </location>
</feature>
<dbReference type="InterPro" id="IPR016024">
    <property type="entry name" value="ARM-type_fold"/>
</dbReference>
<feature type="coiled-coil region" evidence="7">
    <location>
        <begin position="735"/>
        <end position="769"/>
    </location>
</feature>
<keyword evidence="2" id="KW-0963">Cytoplasm</keyword>
<dbReference type="GO" id="GO:0061863">
    <property type="term" value="F:microtubule plus end polymerase"/>
    <property type="evidence" value="ECO:0007669"/>
    <property type="project" value="InterPro"/>
</dbReference>
<dbReference type="InterPro" id="IPR011989">
    <property type="entry name" value="ARM-like"/>
</dbReference>
<dbReference type="EMBL" id="BSXU01000277">
    <property type="protein sequence ID" value="GMG20077.1"/>
    <property type="molecule type" value="Genomic_DNA"/>
</dbReference>
<dbReference type="InterPro" id="IPR021133">
    <property type="entry name" value="HEAT_type_2"/>
</dbReference>
<dbReference type="PROSITE" id="PS50077">
    <property type="entry name" value="HEAT_REPEAT"/>
    <property type="match status" value="1"/>
</dbReference>
<dbReference type="InterPro" id="IPR048491">
    <property type="entry name" value="XMAP215_CLASP_TOG"/>
</dbReference>
<dbReference type="GO" id="GO:0051010">
    <property type="term" value="F:microtubule plus-end binding"/>
    <property type="evidence" value="ECO:0007669"/>
    <property type="project" value="InterPro"/>
</dbReference>
<evidence type="ECO:0000256" key="2">
    <source>
        <dbReference type="ARBA" id="ARBA00022490"/>
    </source>
</evidence>
<evidence type="ECO:0000259" key="9">
    <source>
        <dbReference type="SMART" id="SM01349"/>
    </source>
</evidence>
<dbReference type="GO" id="GO:0000022">
    <property type="term" value="P:mitotic spindle elongation"/>
    <property type="evidence" value="ECO:0007669"/>
    <property type="project" value="UniProtKB-ARBA"/>
</dbReference>
<feature type="domain" description="TOG" evidence="9">
    <location>
        <begin position="6"/>
        <end position="241"/>
    </location>
</feature>
<comment type="caution">
    <text evidence="10">The sequence shown here is derived from an EMBL/GenBank/DDBJ whole genome shotgun (WGS) entry which is preliminary data.</text>
</comment>
<dbReference type="Pfam" id="PF21042">
    <property type="entry name" value="Stu2_CTS"/>
    <property type="match status" value="1"/>
</dbReference>
<feature type="domain" description="TOG" evidence="9">
    <location>
        <begin position="286"/>
        <end position="518"/>
    </location>
</feature>
<dbReference type="Gene3D" id="1.25.10.10">
    <property type="entry name" value="Leucine-rich Repeat Variant"/>
    <property type="match status" value="2"/>
</dbReference>
<dbReference type="GO" id="GO:0046785">
    <property type="term" value="P:microtubule polymerization"/>
    <property type="evidence" value="ECO:0007669"/>
    <property type="project" value="InterPro"/>
</dbReference>
<dbReference type="SMART" id="SM01349">
    <property type="entry name" value="TOG"/>
    <property type="match status" value="2"/>
</dbReference>
<feature type="compositionally biased region" description="Polar residues" evidence="8">
    <location>
        <begin position="576"/>
        <end position="585"/>
    </location>
</feature>
<evidence type="ECO:0000256" key="5">
    <source>
        <dbReference type="ARBA" id="ARBA00025722"/>
    </source>
</evidence>
<reference evidence="10" key="1">
    <citation type="submission" date="2023-04" db="EMBL/GenBank/DDBJ databases">
        <title>Ambrosiozyma monospora NBRC 1965.</title>
        <authorList>
            <person name="Ichikawa N."/>
            <person name="Sato H."/>
            <person name="Tonouchi N."/>
        </authorList>
    </citation>
    <scope>NUCLEOTIDE SEQUENCE</scope>
    <source>
        <strain evidence="10">NBRC 1965</strain>
    </source>
</reference>
<dbReference type="AlphaFoldDB" id="A0A9W6YTE9"/>
<dbReference type="PANTHER" id="PTHR12609">
    <property type="entry name" value="MICROTUBULE ASSOCIATED PROTEIN XMAP215"/>
    <property type="match status" value="1"/>
</dbReference>
<keyword evidence="7" id="KW-0175">Coiled coil</keyword>
<dbReference type="GO" id="GO:0030951">
    <property type="term" value="P:establishment or maintenance of microtubule cytoskeleton polarity"/>
    <property type="evidence" value="ECO:0007669"/>
    <property type="project" value="InterPro"/>
</dbReference>
<comment type="similarity">
    <text evidence="5">Belongs to the TOG/XMAP215 family.</text>
</comment>
<feature type="compositionally biased region" description="Polar residues" evidence="8">
    <location>
        <begin position="778"/>
        <end position="789"/>
    </location>
</feature>
<dbReference type="GO" id="GO:0000776">
    <property type="term" value="C:kinetochore"/>
    <property type="evidence" value="ECO:0007669"/>
    <property type="project" value="UniProtKB-ARBA"/>
</dbReference>
<dbReference type="GO" id="GO:0051315">
    <property type="term" value="P:attachment of mitotic spindle microtubules to kinetochore"/>
    <property type="evidence" value="ECO:0007669"/>
    <property type="project" value="UniProtKB-ARBA"/>
</dbReference>
<evidence type="ECO:0000256" key="8">
    <source>
        <dbReference type="SAM" id="MobiDB-lite"/>
    </source>
</evidence>
<keyword evidence="11" id="KW-1185">Reference proteome</keyword>
<evidence type="ECO:0000256" key="6">
    <source>
        <dbReference type="PROSITE-ProRule" id="PRU00103"/>
    </source>
</evidence>
<feature type="repeat" description="HEAT" evidence="6">
    <location>
        <begin position="455"/>
        <end position="493"/>
    </location>
</feature>
<dbReference type="GO" id="GO:0099070">
    <property type="term" value="C:static microtubule bundle"/>
    <property type="evidence" value="ECO:0007669"/>
    <property type="project" value="UniProtKB-ARBA"/>
</dbReference>
<organism evidence="10 11">
    <name type="scientific">Ambrosiozyma monospora</name>
    <name type="common">Yeast</name>
    <name type="synonym">Endomycopsis monosporus</name>
    <dbReference type="NCBI Taxonomy" id="43982"/>
    <lineage>
        <taxon>Eukaryota</taxon>
        <taxon>Fungi</taxon>
        <taxon>Dikarya</taxon>
        <taxon>Ascomycota</taxon>
        <taxon>Saccharomycotina</taxon>
        <taxon>Pichiomycetes</taxon>
        <taxon>Pichiales</taxon>
        <taxon>Pichiaceae</taxon>
        <taxon>Ambrosiozyma</taxon>
    </lineage>
</organism>
<evidence type="ECO:0000313" key="10">
    <source>
        <dbReference type="EMBL" id="GMG20077.1"/>
    </source>
</evidence>
<dbReference type="GO" id="GO:1990498">
    <property type="term" value="C:mitotic spindle microtubule"/>
    <property type="evidence" value="ECO:0007669"/>
    <property type="project" value="UniProtKB-ARBA"/>
</dbReference>
<evidence type="ECO:0000256" key="3">
    <source>
        <dbReference type="ARBA" id="ARBA00022737"/>
    </source>
</evidence>
<dbReference type="GO" id="GO:0005881">
    <property type="term" value="C:cytoplasmic microtubule"/>
    <property type="evidence" value="ECO:0007669"/>
    <property type="project" value="UniProtKB-ARBA"/>
</dbReference>
<proteinExistence type="inferred from homology"/>
<evidence type="ECO:0000256" key="7">
    <source>
        <dbReference type="SAM" id="Coils"/>
    </source>
</evidence>
<evidence type="ECO:0000256" key="1">
    <source>
        <dbReference type="ARBA" id="ARBA00004317"/>
    </source>
</evidence>
<dbReference type="InterPro" id="IPR048492">
    <property type="entry name" value="Stu2_CTS"/>
</dbReference>
<name>A0A9W6YTE9_AMBMO</name>
<feature type="region of interest" description="Disordered" evidence="8">
    <location>
        <begin position="778"/>
        <end position="798"/>
    </location>
</feature>
<dbReference type="InterPro" id="IPR045110">
    <property type="entry name" value="XMAP215"/>
</dbReference>
<evidence type="ECO:0000256" key="4">
    <source>
        <dbReference type="ARBA" id="ARBA00023212"/>
    </source>
</evidence>
<comment type="subcellular location">
    <subcellularLocation>
        <location evidence="1">Cytoplasm</location>
        <location evidence="1">Cytoskeleton</location>
        <location evidence="1">Microtubule organizing center</location>
        <location evidence="1">Spindle pole body</location>
    </subcellularLocation>
</comment>
<keyword evidence="4" id="KW-0206">Cytoskeleton</keyword>
<dbReference type="GO" id="GO:1990571">
    <property type="term" value="P:meiotic centromere clustering"/>
    <property type="evidence" value="ECO:0007669"/>
    <property type="project" value="UniProtKB-ARBA"/>
</dbReference>
<dbReference type="GO" id="GO:0044732">
    <property type="term" value="C:mitotic spindle pole body"/>
    <property type="evidence" value="ECO:0007669"/>
    <property type="project" value="UniProtKB-ARBA"/>
</dbReference>
<dbReference type="Pfam" id="PF21041">
    <property type="entry name" value="XMAP215_CLASP_TOG"/>
    <property type="match status" value="2"/>
</dbReference>
<accession>A0A9W6YTE9</accession>
<protein>
    <submittedName>
        <fullName evidence="10">Unnamed protein product</fullName>
    </submittedName>
</protein>
<keyword evidence="3" id="KW-0677">Repeat</keyword>
<gene>
    <name evidence="10" type="ORF">Amon01_000095700</name>
</gene>
<dbReference type="FunFam" id="1.25.10.10:FF:000019">
    <property type="entry name" value="Cytoskeleton-associated protein 5"/>
    <property type="match status" value="1"/>
</dbReference>
<feature type="compositionally biased region" description="Polar residues" evidence="8">
    <location>
        <begin position="602"/>
        <end position="613"/>
    </location>
</feature>
<dbReference type="Proteomes" id="UP001165063">
    <property type="component" value="Unassembled WGS sequence"/>
</dbReference>
<dbReference type="OrthoDB" id="205662at2759"/>
<feature type="compositionally biased region" description="Polar residues" evidence="8">
    <location>
        <begin position="645"/>
        <end position="655"/>
    </location>
</feature>
<evidence type="ECO:0000313" key="11">
    <source>
        <dbReference type="Proteomes" id="UP001165063"/>
    </source>
</evidence>